<name>A0A0F3KJY9_9GAMM</name>
<protein>
    <submittedName>
        <fullName evidence="2">Uncharacterized protein</fullName>
    </submittedName>
</protein>
<comment type="caution">
    <text evidence="2">The sequence shown here is derived from an EMBL/GenBank/DDBJ whole genome shotgun (WGS) entry which is preliminary data.</text>
</comment>
<dbReference type="AlphaFoldDB" id="A0A0F3KJY9"/>
<evidence type="ECO:0000313" key="3">
    <source>
        <dbReference type="Proteomes" id="UP000033651"/>
    </source>
</evidence>
<dbReference type="EMBL" id="JZRB01000029">
    <property type="protein sequence ID" value="KJV31297.1"/>
    <property type="molecule type" value="Genomic_DNA"/>
</dbReference>
<keyword evidence="1" id="KW-0812">Transmembrane</keyword>
<dbReference type="InterPro" id="IPR046188">
    <property type="entry name" value="DUF6216"/>
</dbReference>
<evidence type="ECO:0000313" key="2">
    <source>
        <dbReference type="EMBL" id="KJV31297.1"/>
    </source>
</evidence>
<reference evidence="2 3" key="1">
    <citation type="submission" date="2015-03" db="EMBL/GenBank/DDBJ databases">
        <title>Draft genome sequence of Luteibacter yeojuensis strain SU11.</title>
        <authorList>
            <person name="Sulaiman J."/>
            <person name="Priya K."/>
            <person name="Chan K.-G."/>
        </authorList>
    </citation>
    <scope>NUCLEOTIDE SEQUENCE [LARGE SCALE GENOMIC DNA]</scope>
    <source>
        <strain evidence="2 3">SU11</strain>
    </source>
</reference>
<evidence type="ECO:0000256" key="1">
    <source>
        <dbReference type="SAM" id="Phobius"/>
    </source>
</evidence>
<dbReference type="OrthoDB" id="8850090at2"/>
<feature type="transmembrane region" description="Helical" evidence="1">
    <location>
        <begin position="12"/>
        <end position="30"/>
    </location>
</feature>
<keyword evidence="1" id="KW-1133">Transmembrane helix</keyword>
<dbReference type="Proteomes" id="UP000033651">
    <property type="component" value="Unassembled WGS sequence"/>
</dbReference>
<sequence length="79" mass="9036">MFDLLTANGDTLLKFVNAAWIASLVIWLCLRARSSHVLVSRIWRAMQGKHRSGDPLVARGLERRNALVQFRVRRGVHQV</sequence>
<dbReference type="PATRIC" id="fig|345309.4.peg.2081"/>
<accession>A0A0F3KJY9</accession>
<dbReference type="Pfam" id="PF19723">
    <property type="entry name" value="DUF6216"/>
    <property type="match status" value="1"/>
</dbReference>
<proteinExistence type="predicted"/>
<gene>
    <name evidence="2" type="ORF">VI08_13655</name>
</gene>
<keyword evidence="1" id="KW-0472">Membrane</keyword>
<organism evidence="2 3">
    <name type="scientific">Luteibacter yeojuensis</name>
    <dbReference type="NCBI Taxonomy" id="345309"/>
    <lineage>
        <taxon>Bacteria</taxon>
        <taxon>Pseudomonadati</taxon>
        <taxon>Pseudomonadota</taxon>
        <taxon>Gammaproteobacteria</taxon>
        <taxon>Lysobacterales</taxon>
        <taxon>Rhodanobacteraceae</taxon>
        <taxon>Luteibacter</taxon>
    </lineage>
</organism>
<keyword evidence="3" id="KW-1185">Reference proteome</keyword>
<dbReference type="RefSeq" id="WP_045830158.1">
    <property type="nucleotide sequence ID" value="NZ_JZRB01000029.1"/>
</dbReference>